<sequence>MAKKGRARDVARGRGTAEVRIDHAVIEPDDLAWLAPVRRLTLWAVDVPGGFLGTLPNLDWLDVRGGSGASADFVIGCERLRYLAINQVRDLSDVSAVGDLVNLELLDLYGLPKVTALPSLARLRSLARLELGSLKGLGSIAPALDAPALEELCLSSAVSMEANDPLRIRDASQIKAFSWFAQDVPDRVWVPVVQVVDKPAARAVMPADWLAERA</sequence>
<comment type="caution">
    <text evidence="1">The sequence shown here is derived from an EMBL/GenBank/DDBJ whole genome shotgun (WGS) entry which is preliminary data.</text>
</comment>
<dbReference type="EMBL" id="JAFBBZ010000001">
    <property type="protein sequence ID" value="MBM7506263.1"/>
    <property type="molecule type" value="Genomic_DNA"/>
</dbReference>
<keyword evidence="2" id="KW-1185">Reference proteome</keyword>
<dbReference type="InterPro" id="IPR032675">
    <property type="entry name" value="LRR_dom_sf"/>
</dbReference>
<gene>
    <name evidence="1" type="ORF">JOE61_000077</name>
</gene>
<reference evidence="1 2" key="1">
    <citation type="submission" date="2021-01" db="EMBL/GenBank/DDBJ databases">
        <title>Sequencing the genomes of 1000 actinobacteria strains.</title>
        <authorList>
            <person name="Klenk H.-P."/>
        </authorList>
    </citation>
    <scope>NUCLEOTIDE SEQUENCE [LARGE SCALE GENOMIC DNA]</scope>
    <source>
        <strain evidence="1 2">DSM 18239</strain>
    </source>
</reference>
<dbReference type="Gene3D" id="3.80.10.10">
    <property type="entry name" value="Ribonuclease Inhibitor"/>
    <property type="match status" value="1"/>
</dbReference>
<organism evidence="1 2">
    <name type="scientific">Nocardioides salarius</name>
    <dbReference type="NCBI Taxonomy" id="374513"/>
    <lineage>
        <taxon>Bacteria</taxon>
        <taxon>Bacillati</taxon>
        <taxon>Actinomycetota</taxon>
        <taxon>Actinomycetes</taxon>
        <taxon>Propionibacteriales</taxon>
        <taxon>Nocardioidaceae</taxon>
        <taxon>Nocardioides</taxon>
    </lineage>
</organism>
<dbReference type="Proteomes" id="UP000732378">
    <property type="component" value="Unassembled WGS sequence"/>
</dbReference>
<name>A0ABS2M514_9ACTN</name>
<protein>
    <recommendedName>
        <fullName evidence="3">Leucine-rich repeat domain-containing protein</fullName>
    </recommendedName>
</protein>
<accession>A0ABS2M514</accession>
<proteinExistence type="predicted"/>
<dbReference type="SUPFAM" id="SSF52047">
    <property type="entry name" value="RNI-like"/>
    <property type="match status" value="1"/>
</dbReference>
<evidence type="ECO:0008006" key="3">
    <source>
        <dbReference type="Google" id="ProtNLM"/>
    </source>
</evidence>
<dbReference type="RefSeq" id="WP_193668811.1">
    <property type="nucleotide sequence ID" value="NZ_JACDTV010000006.1"/>
</dbReference>
<evidence type="ECO:0000313" key="2">
    <source>
        <dbReference type="Proteomes" id="UP000732378"/>
    </source>
</evidence>
<evidence type="ECO:0000313" key="1">
    <source>
        <dbReference type="EMBL" id="MBM7506263.1"/>
    </source>
</evidence>